<dbReference type="Gene3D" id="2.40.50.230">
    <property type="entry name" value="Gp5 N-terminal domain"/>
    <property type="match status" value="1"/>
</dbReference>
<dbReference type="Pfam" id="PF05954">
    <property type="entry name" value="Phage_GPD"/>
    <property type="match status" value="1"/>
</dbReference>
<dbReference type="InterPro" id="IPR017847">
    <property type="entry name" value="T6SS_RhsGE_Vgr_subset"/>
</dbReference>
<reference evidence="4 5" key="1">
    <citation type="submission" date="2015-07" db="EMBL/GenBank/DDBJ databases">
        <title>Genome analysis of myxobacterium Chondromyces crocatus Cm c5 reveals a high potential for natural compound synthesis and the genetic basis for the loss of fruiting body formation.</title>
        <authorList>
            <person name="Zaburannyi N."/>
            <person name="Bunk B."/>
            <person name="Maier J."/>
            <person name="Overmann J."/>
            <person name="Mueller R."/>
        </authorList>
    </citation>
    <scope>NUCLEOTIDE SEQUENCE [LARGE SCALE GENOMIC DNA]</scope>
    <source>
        <strain evidence="4 5">Cm c5</strain>
    </source>
</reference>
<organism evidence="4 5">
    <name type="scientific">Chondromyces crocatus</name>
    <dbReference type="NCBI Taxonomy" id="52"/>
    <lineage>
        <taxon>Bacteria</taxon>
        <taxon>Pseudomonadati</taxon>
        <taxon>Myxococcota</taxon>
        <taxon>Polyangia</taxon>
        <taxon>Polyangiales</taxon>
        <taxon>Polyangiaceae</taxon>
        <taxon>Chondromyces</taxon>
    </lineage>
</organism>
<dbReference type="EMBL" id="CP012159">
    <property type="protein sequence ID" value="AKT43711.1"/>
    <property type="molecule type" value="Genomic_DNA"/>
</dbReference>
<dbReference type="SUPFAM" id="SSF69279">
    <property type="entry name" value="Phage tail proteins"/>
    <property type="match status" value="2"/>
</dbReference>
<proteinExistence type="inferred from homology"/>
<dbReference type="OrthoDB" id="5486811at2"/>
<sequence length="1166" mass="126056">MSDDQHVDIQFESEVLEPGVARVAELHGREVISQLFSFDVLLVSADPEGIDSDVLAGAPATLVFSRGEEELRRVHGIISSVRDQLDTESKHVTYRVTVVPRAYQLTLHETLDVFMDLSVPEIITHILEYIGLTKGTDFEFRLREEYPRRDFVVQYKETDLAFVSRLLEHLGMSFFFEHANGRDVFVVTDHNGGFQPFQGGGIANFRARGEQNDIYRLETETRLIPSQYVVRDYNYRTPQVDLTAQAETDVGHGGRVIEYGSHFKTPEEGARIAQIRAEERAAQRRVFHGAADLPELAAGATCKVEGHPWGDVMLLLTEVEHTAKPTALAGSDEDIEPYVATFRAVRNATPYRPPRITPKPRVHGILTGAIDASDRGEKYAQIDNEGRYRVRFIFDTWDVAGGQASRPVRMAQPHSGPGYGMHFPLRPGVEVALTCIDGDPDRPIIMGTLPNPTTPSPVVSDNAPRNIIRTGAGNEINIDDTEGSERIKLSTPHSSATLQLGSPNSPEDGVGVSAFTNFTAATGASANTLTSMGNMFGIYVNTMANHVTNIAGKLTVPMVVEAVVTAIDTGLGIMSGALEATQEAAALTQTAAEYNRTKKKSELDSAVEDEATAEKQLTLAIEAAAYDDSSEKGEASAELLEAMEAHKEALLALQEDELALAQLEADQTAAADEGKHAVAASYDAPIEEYTREGETAAEKGKIQLKKEALKDAQTALDAAIKKAKETCKDTTVTLADYPTKGESKTVTVEDAIKEYETAQSNRTTARADYETAKEDEAKITKALEDSGAMVNVGHAKDSIENTRSLVAATAGNGLALWSIYALATGTGLDAYAALGSNLLITEATRQFRSGNLPKVEWADSGWLVSIKTKTTPAPDTHGQIARLDWWDIPMLKQAGGSSLIKFAASDQWKEGRQIVGSEGHTIVFGKESLFLSGQDHATLSSRDKVVVTSNDQTVINARKDTEVAGGDRLLLTSATLVDVLSRGTVKIASVDKTPAKDKDRTTIDLGHDALKLASCDPNEAPKATIELSTSVAAKGTIELKTAAQQYLKFDETLKTTTLDAFDTLELKAAQTASLLAGGGAKWGLRVDAQKGEIELGSSQWKLTIKNNDVDLGRYGANGVTLKSDFARLRKGQSLVKLTDDKALLQSFGTVQIDGQTVKANGKILLG</sequence>
<dbReference type="NCBIfam" id="TIGR03361">
    <property type="entry name" value="VI_Rhs_Vgr"/>
    <property type="match status" value="1"/>
</dbReference>
<feature type="domain" description="Gp5/Type VI secretion system Vgr protein OB-fold" evidence="3">
    <location>
        <begin position="383"/>
        <end position="449"/>
    </location>
</feature>
<evidence type="ECO:0000313" key="4">
    <source>
        <dbReference type="EMBL" id="AKT43711.1"/>
    </source>
</evidence>
<feature type="coiled-coil region" evidence="2">
    <location>
        <begin position="748"/>
        <end position="775"/>
    </location>
</feature>
<name>A0A0K1ES75_CHOCO</name>
<dbReference type="Pfam" id="PF04717">
    <property type="entry name" value="Phage_base_V"/>
    <property type="match status" value="1"/>
</dbReference>
<evidence type="ECO:0000259" key="3">
    <source>
        <dbReference type="Pfam" id="PF04717"/>
    </source>
</evidence>
<evidence type="ECO:0000313" key="5">
    <source>
        <dbReference type="Proteomes" id="UP000067626"/>
    </source>
</evidence>
<keyword evidence="5" id="KW-1185">Reference proteome</keyword>
<dbReference type="InterPro" id="IPR006531">
    <property type="entry name" value="Gp5/Vgr_OB"/>
</dbReference>
<dbReference type="AlphaFoldDB" id="A0A0K1ES75"/>
<evidence type="ECO:0000256" key="1">
    <source>
        <dbReference type="ARBA" id="ARBA00005558"/>
    </source>
</evidence>
<comment type="similarity">
    <text evidence="1">Belongs to the VgrG protein family.</text>
</comment>
<dbReference type="SUPFAM" id="SSF69349">
    <property type="entry name" value="Phage fibre proteins"/>
    <property type="match status" value="1"/>
</dbReference>
<feature type="coiled-coil region" evidence="2">
    <location>
        <begin position="636"/>
        <end position="673"/>
    </location>
</feature>
<dbReference type="PATRIC" id="fig|52.7.peg.8743"/>
<protein>
    <recommendedName>
        <fullName evidence="3">Gp5/Type VI secretion system Vgr protein OB-fold domain-containing protein</fullName>
    </recommendedName>
</protein>
<dbReference type="SUPFAM" id="SSF69255">
    <property type="entry name" value="gp5 N-terminal domain-like"/>
    <property type="match status" value="1"/>
</dbReference>
<dbReference type="RefSeq" id="WP_063796434.1">
    <property type="nucleotide sequence ID" value="NZ_CP012159.1"/>
</dbReference>
<dbReference type="STRING" id="52.CMC5_079460"/>
<gene>
    <name evidence="4" type="ORF">CMC5_079460</name>
</gene>
<dbReference type="Gene3D" id="3.55.50.10">
    <property type="entry name" value="Baseplate protein-like domains"/>
    <property type="match status" value="1"/>
</dbReference>
<evidence type="ECO:0000256" key="2">
    <source>
        <dbReference type="SAM" id="Coils"/>
    </source>
</evidence>
<dbReference type="InterPro" id="IPR006533">
    <property type="entry name" value="T6SS_Vgr_RhsGE"/>
</dbReference>
<dbReference type="KEGG" id="ccro:CMC5_079460"/>
<dbReference type="Proteomes" id="UP000067626">
    <property type="component" value="Chromosome"/>
</dbReference>
<keyword evidence="2" id="KW-0175">Coiled coil</keyword>
<dbReference type="Gene3D" id="2.30.110.50">
    <property type="match status" value="1"/>
</dbReference>
<accession>A0A0K1ES75</accession>
<dbReference type="InterPro" id="IPR037026">
    <property type="entry name" value="Vgr_OB-fold_dom_sf"/>
</dbReference>
<dbReference type="Gene3D" id="4.10.220.110">
    <property type="match status" value="1"/>
</dbReference>
<dbReference type="NCBIfam" id="TIGR01646">
    <property type="entry name" value="vgr_GE"/>
    <property type="match status" value="1"/>
</dbReference>